<protein>
    <submittedName>
        <fullName evidence="2">Uncharacterized protein</fullName>
    </submittedName>
</protein>
<name>A0ABY4WA57_9BACL</name>
<accession>A0ABY4WA57</accession>
<feature type="compositionally biased region" description="Basic and acidic residues" evidence="1">
    <location>
        <begin position="22"/>
        <end position="37"/>
    </location>
</feature>
<dbReference type="Proteomes" id="UP001056500">
    <property type="component" value="Chromosome"/>
</dbReference>
<dbReference type="EMBL" id="CP098755">
    <property type="protein sequence ID" value="USG63933.1"/>
    <property type="molecule type" value="Genomic_DNA"/>
</dbReference>
<sequence>MQKDKSQKHEEPSVAPGMNMHDPIEEKAAPEEIKEGDFTSVTRLFLDRTPDD</sequence>
<evidence type="ECO:0000313" key="2">
    <source>
        <dbReference type="EMBL" id="USG63933.1"/>
    </source>
</evidence>
<feature type="region of interest" description="Disordered" evidence="1">
    <location>
        <begin position="1"/>
        <end position="52"/>
    </location>
</feature>
<feature type="compositionally biased region" description="Basic and acidic residues" evidence="1">
    <location>
        <begin position="1"/>
        <end position="12"/>
    </location>
</feature>
<dbReference type="RefSeq" id="WP_251871019.1">
    <property type="nucleotide sequence ID" value="NZ_CP098755.1"/>
</dbReference>
<evidence type="ECO:0000256" key="1">
    <source>
        <dbReference type="SAM" id="MobiDB-lite"/>
    </source>
</evidence>
<gene>
    <name evidence="2" type="ORF">NDK47_17435</name>
</gene>
<proteinExistence type="predicted"/>
<evidence type="ECO:0000313" key="3">
    <source>
        <dbReference type="Proteomes" id="UP001056500"/>
    </source>
</evidence>
<keyword evidence="3" id="KW-1185">Reference proteome</keyword>
<reference evidence="2" key="1">
    <citation type="submission" date="2022-06" db="EMBL/GenBank/DDBJ databases">
        <title>Genome sequencing of Brevibacillus sp. BB3-R1.</title>
        <authorList>
            <person name="Heo J."/>
            <person name="Lee D."/>
            <person name="Won M."/>
            <person name="Han B.-H."/>
            <person name="Hong S.-B."/>
            <person name="Kwon S.-W."/>
        </authorList>
    </citation>
    <scope>NUCLEOTIDE SEQUENCE</scope>
    <source>
        <strain evidence="2">BB3-R1</strain>
    </source>
</reference>
<organism evidence="2 3">
    <name type="scientific">Brevibacillus ruminantium</name>
    <dbReference type="NCBI Taxonomy" id="2950604"/>
    <lineage>
        <taxon>Bacteria</taxon>
        <taxon>Bacillati</taxon>
        <taxon>Bacillota</taxon>
        <taxon>Bacilli</taxon>
        <taxon>Bacillales</taxon>
        <taxon>Paenibacillaceae</taxon>
        <taxon>Brevibacillus</taxon>
    </lineage>
</organism>